<dbReference type="GO" id="GO:0016853">
    <property type="term" value="F:isomerase activity"/>
    <property type="evidence" value="ECO:0007669"/>
    <property type="project" value="UniProtKB-KW"/>
</dbReference>
<proteinExistence type="inferred from homology"/>
<dbReference type="InterPro" id="IPR022761">
    <property type="entry name" value="Fumarate_lyase_N"/>
</dbReference>
<evidence type="ECO:0000313" key="3">
    <source>
        <dbReference type="EMBL" id="SFZ84763.1"/>
    </source>
</evidence>
<dbReference type="EMBL" id="FPKU01000002">
    <property type="protein sequence ID" value="SFZ84763.1"/>
    <property type="molecule type" value="Genomic_DNA"/>
</dbReference>
<evidence type="ECO:0000259" key="2">
    <source>
        <dbReference type="Pfam" id="PF00206"/>
    </source>
</evidence>
<organism evidence="3 4">
    <name type="scientific">Devosia enhydra</name>
    <dbReference type="NCBI Taxonomy" id="665118"/>
    <lineage>
        <taxon>Bacteria</taxon>
        <taxon>Pseudomonadati</taxon>
        <taxon>Pseudomonadota</taxon>
        <taxon>Alphaproteobacteria</taxon>
        <taxon>Hyphomicrobiales</taxon>
        <taxon>Devosiaceae</taxon>
        <taxon>Devosia</taxon>
    </lineage>
</organism>
<dbReference type="PRINTS" id="PR00149">
    <property type="entry name" value="FUMRATELYASE"/>
</dbReference>
<dbReference type="SUPFAM" id="SSF48557">
    <property type="entry name" value="L-aspartase-like"/>
    <property type="match status" value="1"/>
</dbReference>
<keyword evidence="3" id="KW-0413">Isomerase</keyword>
<evidence type="ECO:0000313" key="4">
    <source>
        <dbReference type="Proteomes" id="UP000183447"/>
    </source>
</evidence>
<reference evidence="3 4" key="1">
    <citation type="submission" date="2016-11" db="EMBL/GenBank/DDBJ databases">
        <authorList>
            <person name="Jaros S."/>
            <person name="Januszkiewicz K."/>
            <person name="Wedrychowicz H."/>
        </authorList>
    </citation>
    <scope>NUCLEOTIDE SEQUENCE [LARGE SCALE GENOMIC DNA]</scope>
    <source>
        <strain evidence="3 4">ATCC 23634</strain>
    </source>
</reference>
<sequence>MSLSAFDHPILSAMLGDPEIAALFSVEAEIGALLRFERALAEVQAGLGLIPGEAADGIARAIEGFVPDIAALARGAARDGVVIPALLVQLRERLEPRHRQWLHWGATSQDAIDTGLVLRLKPALAHLDARLGAVIAALETLERRFGARPIMGRTRMQDALPIPAGHRIAAWRGPLERLSERLPAIGQAVLRVQLGGPVGTLESAGGKAEALRQGLAGALDLKASPRSWQAERDGLVGLALWLAEVSASLGKLGQDMALMALDGSLAIAGGGGSSAMAHKANPVRAELLVSLARYNGALAPAMLAAMTNEFERSGATWTLEWLTLPQMLATTGGGLRLAGELVGQVTRIGTEGERDDG</sequence>
<dbReference type="PANTHER" id="PTHR43172:SF2">
    <property type="entry name" value="ADENYLOSUCCINATE LYASE C-TERMINAL DOMAIN-CONTAINING PROTEIN"/>
    <property type="match status" value="1"/>
</dbReference>
<dbReference type="Gene3D" id="1.20.200.10">
    <property type="entry name" value="Fumarase/aspartase (Central domain)"/>
    <property type="match status" value="1"/>
</dbReference>
<dbReference type="AlphaFoldDB" id="A0A1K2HYQ0"/>
<dbReference type="NCBIfam" id="NF004631">
    <property type="entry name" value="PRK05975.1"/>
    <property type="match status" value="1"/>
</dbReference>
<dbReference type="STRING" id="665118.SAMN02983003_2200"/>
<feature type="domain" description="Fumarate lyase N-terminal" evidence="2">
    <location>
        <begin position="96"/>
        <end position="292"/>
    </location>
</feature>
<dbReference type="PANTHER" id="PTHR43172">
    <property type="entry name" value="ADENYLOSUCCINATE LYASE"/>
    <property type="match status" value="1"/>
</dbReference>
<dbReference type="RefSeq" id="WP_072342657.1">
    <property type="nucleotide sequence ID" value="NZ_FPKU01000002.1"/>
</dbReference>
<dbReference type="OrthoDB" id="9768878at2"/>
<dbReference type="Pfam" id="PF00206">
    <property type="entry name" value="Lyase_1"/>
    <property type="match status" value="1"/>
</dbReference>
<dbReference type="InterPro" id="IPR008948">
    <property type="entry name" value="L-Aspartase-like"/>
</dbReference>
<keyword evidence="4" id="KW-1185">Reference proteome</keyword>
<comment type="similarity">
    <text evidence="1">Belongs to the class-II fumarase/aspartase family.</text>
</comment>
<accession>A0A1K2HYQ0</accession>
<name>A0A1K2HYQ0_9HYPH</name>
<protein>
    <submittedName>
        <fullName evidence="3">3-carboxy-cis,cis-muconate cycloisomerase</fullName>
    </submittedName>
</protein>
<dbReference type="GO" id="GO:0016829">
    <property type="term" value="F:lyase activity"/>
    <property type="evidence" value="ECO:0007669"/>
    <property type="project" value="UniProtKB-ARBA"/>
</dbReference>
<dbReference type="InterPro" id="IPR000362">
    <property type="entry name" value="Fumarate_lyase_fam"/>
</dbReference>
<gene>
    <name evidence="3" type="ORF">SAMN02983003_2200</name>
</gene>
<dbReference type="Proteomes" id="UP000183447">
    <property type="component" value="Unassembled WGS sequence"/>
</dbReference>
<dbReference type="PROSITE" id="PS00163">
    <property type="entry name" value="FUMARATE_LYASES"/>
    <property type="match status" value="1"/>
</dbReference>
<evidence type="ECO:0000256" key="1">
    <source>
        <dbReference type="ARBA" id="ARBA00034772"/>
    </source>
</evidence>
<dbReference type="InterPro" id="IPR020557">
    <property type="entry name" value="Fumarate_lyase_CS"/>
</dbReference>